<accession>A0A1Q3AFV1</accession>
<evidence type="ECO:0000259" key="4">
    <source>
        <dbReference type="Pfam" id="PF08232"/>
    </source>
</evidence>
<dbReference type="PANTHER" id="PTHR15653">
    <property type="entry name" value="STRIATIN"/>
    <property type="match status" value="1"/>
</dbReference>
<feature type="coiled-coil region" evidence="2">
    <location>
        <begin position="31"/>
        <end position="58"/>
    </location>
</feature>
<evidence type="ECO:0000313" key="6">
    <source>
        <dbReference type="Proteomes" id="UP000187013"/>
    </source>
</evidence>
<feature type="region of interest" description="Disordered" evidence="3">
    <location>
        <begin position="164"/>
        <end position="230"/>
    </location>
</feature>
<dbReference type="Gene3D" id="1.20.5.300">
    <property type="match status" value="1"/>
</dbReference>
<dbReference type="InterPro" id="IPR013258">
    <property type="entry name" value="Striatin_N"/>
</dbReference>
<feature type="region of interest" description="Disordered" evidence="3">
    <location>
        <begin position="127"/>
        <end position="146"/>
    </location>
</feature>
<evidence type="ECO:0000256" key="1">
    <source>
        <dbReference type="ARBA" id="ARBA00023054"/>
    </source>
</evidence>
<dbReference type="EMBL" id="BDGX01000039">
    <property type="protein sequence ID" value="GAV54530.1"/>
    <property type="molecule type" value="Genomic_DNA"/>
</dbReference>
<dbReference type="PANTHER" id="PTHR15653:SF0">
    <property type="entry name" value="CONNECTOR OF KINASE TO AP-1, ISOFORM E"/>
    <property type="match status" value="1"/>
</dbReference>
<dbReference type="SUPFAM" id="SSF50978">
    <property type="entry name" value="WD40 repeat-like"/>
    <property type="match status" value="1"/>
</dbReference>
<dbReference type="OrthoDB" id="727118at2759"/>
<evidence type="ECO:0000256" key="3">
    <source>
        <dbReference type="SAM" id="MobiDB-lite"/>
    </source>
</evidence>
<dbReference type="AlphaFoldDB" id="A0A1Q3AFV1"/>
<sequence>MNTQLPMHPTYTLPGIMHYLQTEFTKNERDRISWELERSEMKARIAQLEGENKDLRYRLMKVDPNPDPEILRTLDKDDVSPLIKSKAAVQENVKEIIYLFKSPNLGSQMETLNEKKDPVHELEKMGFTQKRDNQPQPPANNDSSELQGMDLHQVDALQEVSQHEDLGSADVEERSDAGTVVAGSEIEQEESGGSSDFPRRQRSSSLFTSEKVEPLDAKEEQPQEERVSLLQGSTDRSAIVRLKAHSKKVLAYSKSGELSQRLVNKSLDWANDEYHKYEGVSSELLDIFWLDNEKFLTLENEGIKLRKTTVEDKPIATLKLFGENLQFDEVNAWDFKNSWLLLALKGKIYLKEISISPDAAKISIGKSYYFDTNKNVLDAKFGMTEKSLIVLNKDPDELDIYSFQGKQLQKFDIKKYISNDIKLNSDAKLYLNKKSSKLLILIQELLLIYSFDQKKVILKQSLRSQPTSVIFNSFKDYLALAYDDGYIELRNIKDFNSVIKRYNHVNDEVELDENTQSLMDSGLRPMDRNPIVLQDTEIDSHKVIISADNSGRMRLNEIQELGEN</sequence>
<gene>
    <name evidence="5" type="ORF">ZYGR_0AM00680</name>
</gene>
<evidence type="ECO:0000313" key="5">
    <source>
        <dbReference type="EMBL" id="GAV54530.1"/>
    </source>
</evidence>
<feature type="compositionally biased region" description="Basic and acidic residues" evidence="3">
    <location>
        <begin position="210"/>
        <end position="227"/>
    </location>
</feature>
<dbReference type="InterPro" id="IPR051488">
    <property type="entry name" value="WD_repeat_striatin"/>
</dbReference>
<protein>
    <recommendedName>
        <fullName evidence="4">Striatin N-terminal domain-containing protein</fullName>
    </recommendedName>
</protein>
<comment type="caution">
    <text evidence="5">The sequence shown here is derived from an EMBL/GenBank/DDBJ whole genome shotgun (WGS) entry which is preliminary data.</text>
</comment>
<organism evidence="5 6">
    <name type="scientific">Zygosaccharomyces rouxii</name>
    <dbReference type="NCBI Taxonomy" id="4956"/>
    <lineage>
        <taxon>Eukaryota</taxon>
        <taxon>Fungi</taxon>
        <taxon>Dikarya</taxon>
        <taxon>Ascomycota</taxon>
        <taxon>Saccharomycotina</taxon>
        <taxon>Saccharomycetes</taxon>
        <taxon>Saccharomycetales</taxon>
        <taxon>Saccharomycetaceae</taxon>
        <taxon>Zygosaccharomyces</taxon>
    </lineage>
</organism>
<feature type="domain" description="Striatin N-terminal" evidence="4">
    <location>
        <begin position="12"/>
        <end position="55"/>
    </location>
</feature>
<dbReference type="Proteomes" id="UP000187013">
    <property type="component" value="Unassembled WGS sequence"/>
</dbReference>
<dbReference type="InterPro" id="IPR036322">
    <property type="entry name" value="WD40_repeat_dom_sf"/>
</dbReference>
<feature type="compositionally biased region" description="Basic and acidic residues" evidence="3">
    <location>
        <begin position="164"/>
        <end position="176"/>
    </location>
</feature>
<name>A0A1Q3AFV1_ZYGRO</name>
<proteinExistence type="predicted"/>
<keyword evidence="1 2" id="KW-0175">Coiled coil</keyword>
<dbReference type="Pfam" id="PF08232">
    <property type="entry name" value="Striatin"/>
    <property type="match status" value="1"/>
</dbReference>
<evidence type="ECO:0000256" key="2">
    <source>
        <dbReference type="SAM" id="Coils"/>
    </source>
</evidence>
<reference evidence="5 6" key="1">
    <citation type="submission" date="2016-08" db="EMBL/GenBank/DDBJ databases">
        <title>Draft genome sequence of allopolyploid Zygosaccharomyces rouxii.</title>
        <authorList>
            <person name="Watanabe J."/>
            <person name="Uehara K."/>
            <person name="Mogi Y."/>
            <person name="Tsukioka Y."/>
        </authorList>
    </citation>
    <scope>NUCLEOTIDE SEQUENCE [LARGE SCALE GENOMIC DNA]</scope>
    <source>
        <strain evidence="5 6">NBRC 110957</strain>
    </source>
</reference>